<dbReference type="GO" id="GO:0004888">
    <property type="term" value="F:transmembrane signaling receptor activity"/>
    <property type="evidence" value="ECO:0007669"/>
    <property type="project" value="InterPro"/>
</dbReference>
<dbReference type="PRINTS" id="PR00260">
    <property type="entry name" value="CHEMTRNSDUCR"/>
</dbReference>
<dbReference type="GO" id="GO:0020037">
    <property type="term" value="F:heme binding"/>
    <property type="evidence" value="ECO:0007669"/>
    <property type="project" value="InterPro"/>
</dbReference>
<dbReference type="CDD" id="cd01068">
    <property type="entry name" value="globin_sensor"/>
    <property type="match status" value="1"/>
</dbReference>
<dbReference type="SUPFAM" id="SSF46458">
    <property type="entry name" value="Globin-like"/>
    <property type="match status" value="1"/>
</dbReference>
<dbReference type="PANTHER" id="PTHR32089:SF112">
    <property type="entry name" value="LYSOZYME-LIKE PROTEIN-RELATED"/>
    <property type="match status" value="1"/>
</dbReference>
<keyword evidence="3 5" id="KW-0807">Transducer</keyword>
<proteinExistence type="inferred from homology"/>
<evidence type="ECO:0000256" key="6">
    <source>
        <dbReference type="SAM" id="Coils"/>
    </source>
</evidence>
<evidence type="ECO:0000256" key="3">
    <source>
        <dbReference type="ARBA" id="ARBA00023224"/>
    </source>
</evidence>
<dbReference type="Gene3D" id="1.10.490.10">
    <property type="entry name" value="Globins"/>
    <property type="match status" value="1"/>
</dbReference>
<dbReference type="InterPro" id="IPR044398">
    <property type="entry name" value="Globin-sensor_dom"/>
</dbReference>
<name>A0A370HE11_9HYPH</name>
<evidence type="ECO:0000256" key="4">
    <source>
        <dbReference type="ARBA" id="ARBA00029447"/>
    </source>
</evidence>
<evidence type="ECO:0000256" key="2">
    <source>
        <dbReference type="ARBA" id="ARBA00022519"/>
    </source>
</evidence>
<comment type="subcellular location">
    <subcellularLocation>
        <location evidence="1">Cell inner membrane</location>
        <topology evidence="1">Multi-pass membrane protein</topology>
    </subcellularLocation>
</comment>
<evidence type="ECO:0000313" key="9">
    <source>
        <dbReference type="EMBL" id="RDI54857.1"/>
    </source>
</evidence>
<keyword evidence="2" id="KW-0997">Cell inner membrane</keyword>
<dbReference type="Gene3D" id="1.10.287.950">
    <property type="entry name" value="Methyl-accepting chemotaxis protein"/>
    <property type="match status" value="1"/>
</dbReference>
<sequence length="444" mass="47383">MLEDQSLQDRLCFFGIDHETSRELQAIWRAISADMPRILERFYEHVHQIPHLSALIGTQQERLIGAQSQHWGRLFSGRFDSDYVASIRRIGLIHHRIGLEPRWYIGGYAFILNELVGVLSAKHRFNGASLGRKITAINKAVMLDMDYAISVYQDALVEERQEKGRALAAAIAHFSEAVQASLEISGEASGALSQSAMTLDTATSAASQLAGDVANTAEQTALNMQSGAAATEQLAASVREIGEQASRSADVARLAFERALHTKGAVAGLAEQARQIGDVIDLIGQIAAQTNLLALNATIEAAHAGEAGKGFAVVAQEVKSLATQTAKATTEISSRIGAIQESTQRNSVDIDDIARIIEDVSGIATAIAAAVEEQAAVTSEIAANVQQTTGHTQAVVKSIETLNDSTASAAAASQNVATAKQTLDQQLQRLKHDIDQFLDAARAA</sequence>
<evidence type="ECO:0000256" key="1">
    <source>
        <dbReference type="ARBA" id="ARBA00004429"/>
    </source>
</evidence>
<dbReference type="SMART" id="SM00283">
    <property type="entry name" value="MA"/>
    <property type="match status" value="1"/>
</dbReference>
<dbReference type="PANTHER" id="PTHR32089">
    <property type="entry name" value="METHYL-ACCEPTING CHEMOTAXIS PROTEIN MCPB"/>
    <property type="match status" value="1"/>
</dbReference>
<feature type="domain" description="T-SNARE coiled-coil homology" evidence="8">
    <location>
        <begin position="340"/>
        <end position="402"/>
    </location>
</feature>
<accession>A0A370HE11</accession>
<dbReference type="Pfam" id="PF00015">
    <property type="entry name" value="MCPsignal"/>
    <property type="match status" value="1"/>
</dbReference>
<dbReference type="RefSeq" id="WP_114772339.1">
    <property type="nucleotide sequence ID" value="NZ_QQBB01000011.1"/>
</dbReference>
<dbReference type="GO" id="GO:0019825">
    <property type="term" value="F:oxygen binding"/>
    <property type="evidence" value="ECO:0007669"/>
    <property type="project" value="InterPro"/>
</dbReference>
<dbReference type="PROSITE" id="PS50111">
    <property type="entry name" value="CHEMOTAXIS_TRANSDUC_2"/>
    <property type="match status" value="1"/>
</dbReference>
<keyword evidence="2" id="KW-1003">Cell membrane</keyword>
<dbReference type="GO" id="GO:0005886">
    <property type="term" value="C:plasma membrane"/>
    <property type="evidence" value="ECO:0007669"/>
    <property type="project" value="UniProtKB-SubCell"/>
</dbReference>
<dbReference type="EMBL" id="QQBB01000011">
    <property type="protein sequence ID" value="RDI54857.1"/>
    <property type="molecule type" value="Genomic_DNA"/>
</dbReference>
<gene>
    <name evidence="9" type="ORF">DES45_11133</name>
</gene>
<dbReference type="InterPro" id="IPR000727">
    <property type="entry name" value="T_SNARE_dom"/>
</dbReference>
<organism evidence="9 10">
    <name type="scientific">Microvirga subterranea</name>
    <dbReference type="NCBI Taxonomy" id="186651"/>
    <lineage>
        <taxon>Bacteria</taxon>
        <taxon>Pseudomonadati</taxon>
        <taxon>Pseudomonadota</taxon>
        <taxon>Alphaproteobacteria</taxon>
        <taxon>Hyphomicrobiales</taxon>
        <taxon>Methylobacteriaceae</taxon>
        <taxon>Microvirga</taxon>
    </lineage>
</organism>
<dbReference type="GO" id="GO:0007165">
    <property type="term" value="P:signal transduction"/>
    <property type="evidence" value="ECO:0007669"/>
    <property type="project" value="UniProtKB-KW"/>
</dbReference>
<feature type="coiled-coil region" evidence="6">
    <location>
        <begin position="409"/>
        <end position="440"/>
    </location>
</feature>
<dbReference type="Proteomes" id="UP000254925">
    <property type="component" value="Unassembled WGS sequence"/>
</dbReference>
<evidence type="ECO:0000259" key="8">
    <source>
        <dbReference type="PROSITE" id="PS50192"/>
    </source>
</evidence>
<dbReference type="InterPro" id="IPR012292">
    <property type="entry name" value="Globin/Proto"/>
</dbReference>
<protein>
    <submittedName>
        <fullName evidence="9">Methyl-accepting chemotaxis protein</fullName>
    </submittedName>
</protein>
<feature type="domain" description="Methyl-accepting transducer" evidence="7">
    <location>
        <begin position="188"/>
        <end position="424"/>
    </location>
</feature>
<dbReference type="Pfam" id="PF11563">
    <property type="entry name" value="Protoglobin"/>
    <property type="match status" value="1"/>
</dbReference>
<evidence type="ECO:0000313" key="10">
    <source>
        <dbReference type="Proteomes" id="UP000254925"/>
    </source>
</evidence>
<dbReference type="AlphaFoldDB" id="A0A370HE11"/>
<dbReference type="InterPro" id="IPR004090">
    <property type="entry name" value="Chemotax_Me-accpt_rcpt"/>
</dbReference>
<comment type="similarity">
    <text evidence="4">Belongs to the methyl-accepting chemotaxis (MCP) protein family.</text>
</comment>
<dbReference type="SUPFAM" id="SSF58104">
    <property type="entry name" value="Methyl-accepting chemotaxis protein (MCP) signaling domain"/>
    <property type="match status" value="1"/>
</dbReference>
<comment type="caution">
    <text evidence="9">The sequence shown here is derived from an EMBL/GenBank/DDBJ whole genome shotgun (WGS) entry which is preliminary data.</text>
</comment>
<dbReference type="InterPro" id="IPR039379">
    <property type="entry name" value="Protoglobin_sensor_dom"/>
</dbReference>
<keyword evidence="10" id="KW-1185">Reference proteome</keyword>
<evidence type="ECO:0000256" key="5">
    <source>
        <dbReference type="PROSITE-ProRule" id="PRU00284"/>
    </source>
</evidence>
<dbReference type="PROSITE" id="PS50192">
    <property type="entry name" value="T_SNARE"/>
    <property type="match status" value="1"/>
</dbReference>
<keyword evidence="2" id="KW-0472">Membrane</keyword>
<dbReference type="InterPro" id="IPR009050">
    <property type="entry name" value="Globin-like_sf"/>
</dbReference>
<evidence type="ECO:0000259" key="7">
    <source>
        <dbReference type="PROSITE" id="PS50111"/>
    </source>
</evidence>
<dbReference type="OrthoDB" id="266313at2"/>
<reference evidence="9 10" key="1">
    <citation type="submission" date="2018-07" db="EMBL/GenBank/DDBJ databases">
        <title>Genomic Encyclopedia of Type Strains, Phase IV (KMG-IV): sequencing the most valuable type-strain genomes for metagenomic binning, comparative biology and taxonomic classification.</title>
        <authorList>
            <person name="Goeker M."/>
        </authorList>
    </citation>
    <scope>NUCLEOTIDE SEQUENCE [LARGE SCALE GENOMIC DNA]</scope>
    <source>
        <strain evidence="9 10">DSM 14364</strain>
    </source>
</reference>
<dbReference type="InterPro" id="IPR004089">
    <property type="entry name" value="MCPsignal_dom"/>
</dbReference>
<dbReference type="GO" id="GO:0006935">
    <property type="term" value="P:chemotaxis"/>
    <property type="evidence" value="ECO:0007669"/>
    <property type="project" value="InterPro"/>
</dbReference>
<keyword evidence="6" id="KW-0175">Coiled coil</keyword>